<keyword evidence="2" id="KW-0342">GTP-binding</keyword>
<dbReference type="PRINTS" id="PR00449">
    <property type="entry name" value="RASTRNSFRMNG"/>
</dbReference>
<proteinExistence type="predicted"/>
<accession>A0A6P7GR30</accession>
<dbReference type="InParanoid" id="A0A6P7GR30"/>
<dbReference type="Gene3D" id="3.40.50.300">
    <property type="entry name" value="P-loop containing nucleotide triphosphate hydrolases"/>
    <property type="match status" value="1"/>
</dbReference>
<dbReference type="InterPro" id="IPR001806">
    <property type="entry name" value="Small_GTPase"/>
</dbReference>
<dbReference type="GO" id="GO:0035006">
    <property type="term" value="P:melanization defense response"/>
    <property type="evidence" value="ECO:0007669"/>
    <property type="project" value="UniProtKB-ARBA"/>
</dbReference>
<dbReference type="SMART" id="SM00174">
    <property type="entry name" value="RHO"/>
    <property type="match status" value="1"/>
</dbReference>
<dbReference type="PROSITE" id="PS51420">
    <property type="entry name" value="RHO"/>
    <property type="match status" value="1"/>
</dbReference>
<dbReference type="GO" id="GO:0003924">
    <property type="term" value="F:GTPase activity"/>
    <property type="evidence" value="ECO:0007669"/>
    <property type="project" value="InterPro"/>
</dbReference>
<dbReference type="RefSeq" id="XP_028152029.1">
    <property type="nucleotide sequence ID" value="XM_028296228.1"/>
</dbReference>
<evidence type="ECO:0000256" key="2">
    <source>
        <dbReference type="ARBA" id="ARBA00023134"/>
    </source>
</evidence>
<organism evidence="3">
    <name type="scientific">Diabrotica virgifera virgifera</name>
    <name type="common">western corn rootworm</name>
    <dbReference type="NCBI Taxonomy" id="50390"/>
    <lineage>
        <taxon>Eukaryota</taxon>
        <taxon>Metazoa</taxon>
        <taxon>Ecdysozoa</taxon>
        <taxon>Arthropoda</taxon>
        <taxon>Hexapoda</taxon>
        <taxon>Insecta</taxon>
        <taxon>Pterygota</taxon>
        <taxon>Neoptera</taxon>
        <taxon>Endopterygota</taxon>
        <taxon>Coleoptera</taxon>
        <taxon>Polyphaga</taxon>
        <taxon>Cucujiformia</taxon>
        <taxon>Chrysomeloidea</taxon>
        <taxon>Chrysomelidae</taxon>
        <taxon>Galerucinae</taxon>
        <taxon>Diabroticina</taxon>
        <taxon>Diabroticites</taxon>
        <taxon>Diabrotica</taxon>
    </lineage>
</organism>
<evidence type="ECO:0000313" key="3">
    <source>
        <dbReference type="RefSeq" id="XP_028152029.1"/>
    </source>
</evidence>
<dbReference type="PANTHER" id="PTHR24072">
    <property type="entry name" value="RHO FAMILY GTPASE"/>
    <property type="match status" value="1"/>
</dbReference>
<feature type="non-terminal residue" evidence="3">
    <location>
        <position position="1"/>
    </location>
</feature>
<reference evidence="3" key="1">
    <citation type="submission" date="2025-08" db="UniProtKB">
        <authorList>
            <consortium name="RefSeq"/>
        </authorList>
    </citation>
    <scope>IDENTIFICATION</scope>
    <source>
        <tissue evidence="3">Whole insect</tissue>
    </source>
</reference>
<dbReference type="GO" id="GO:0035099">
    <property type="term" value="P:hemocyte migration"/>
    <property type="evidence" value="ECO:0007669"/>
    <property type="project" value="UniProtKB-ARBA"/>
</dbReference>
<dbReference type="GO" id="GO:0022412">
    <property type="term" value="P:cellular process involved in reproduction in multicellular organism"/>
    <property type="evidence" value="ECO:0007669"/>
    <property type="project" value="UniProtKB-ARBA"/>
</dbReference>
<keyword evidence="1" id="KW-0547">Nucleotide-binding</keyword>
<dbReference type="AlphaFoldDB" id="A0A6P7GR30"/>
<dbReference type="GO" id="GO:0005525">
    <property type="term" value="F:GTP binding"/>
    <property type="evidence" value="ECO:0007669"/>
    <property type="project" value="UniProtKB-KW"/>
</dbReference>
<dbReference type="GO" id="GO:0001667">
    <property type="term" value="P:ameboidal-type cell migration"/>
    <property type="evidence" value="ECO:0007669"/>
    <property type="project" value="UniProtKB-ARBA"/>
</dbReference>
<gene>
    <name evidence="3" type="primary">LOC114345406</name>
</gene>
<dbReference type="Pfam" id="PF00071">
    <property type="entry name" value="Ras"/>
    <property type="match status" value="2"/>
</dbReference>
<dbReference type="InterPro" id="IPR027417">
    <property type="entry name" value="P-loop_NTPase"/>
</dbReference>
<dbReference type="SUPFAM" id="SSF52540">
    <property type="entry name" value="P-loop containing nucleoside triphosphate hydrolases"/>
    <property type="match status" value="1"/>
</dbReference>
<dbReference type="GO" id="GO:0007264">
    <property type="term" value="P:small GTPase-mediated signal transduction"/>
    <property type="evidence" value="ECO:0007669"/>
    <property type="project" value="InterPro"/>
</dbReference>
<sequence>LFASSFEHYGQKLVVDDVEYDMTLWDTAGQEDYERLRPLSYPHVSCFNFFIHRLDLIYIRVRTMAIFRKLLKAELPKPTNLTVLLNILLELYQSFLPFVLSKVFLFFLATKKDLRTDPSLACYTPEEGKKLKRRVKAQGYMECSALMNEGLEEVFIEAIRVFKKSKNKKPVARHCTVL</sequence>
<dbReference type="GO" id="GO:0003006">
    <property type="term" value="P:developmental process involved in reproduction"/>
    <property type="evidence" value="ECO:0007669"/>
    <property type="project" value="UniProtKB-ARBA"/>
</dbReference>
<dbReference type="InterPro" id="IPR003578">
    <property type="entry name" value="Small_GTPase_Rho"/>
</dbReference>
<protein>
    <submittedName>
        <fullName evidence="3">Ras-like GTP-binding protein RhoL</fullName>
    </submittedName>
</protein>
<evidence type="ECO:0000256" key="1">
    <source>
        <dbReference type="ARBA" id="ARBA00022741"/>
    </source>
</evidence>
<name>A0A6P7GR30_DIAVI</name>